<dbReference type="STRING" id="1121322.SAMN02745136_02034"/>
<dbReference type="AlphaFoldDB" id="A0A1M6QTV3"/>
<protein>
    <recommendedName>
        <fullName evidence="1">Amidohydrolase-related domain-containing protein</fullName>
    </recommendedName>
</protein>
<dbReference type="GO" id="GO:0016787">
    <property type="term" value="F:hydrolase activity"/>
    <property type="evidence" value="ECO:0007669"/>
    <property type="project" value="InterPro"/>
</dbReference>
<dbReference type="Pfam" id="PF04909">
    <property type="entry name" value="Amidohydro_2"/>
    <property type="match status" value="1"/>
</dbReference>
<dbReference type="Gene3D" id="3.20.20.140">
    <property type="entry name" value="Metal-dependent hydrolases"/>
    <property type="match status" value="1"/>
</dbReference>
<accession>A0A1M6QTV3</accession>
<evidence type="ECO:0000313" key="2">
    <source>
        <dbReference type="EMBL" id="SHK23749.1"/>
    </source>
</evidence>
<keyword evidence="3" id="KW-1185">Reference proteome</keyword>
<feature type="domain" description="Amidohydrolase-related" evidence="1">
    <location>
        <begin position="144"/>
        <end position="269"/>
    </location>
</feature>
<evidence type="ECO:0000313" key="3">
    <source>
        <dbReference type="Proteomes" id="UP000184386"/>
    </source>
</evidence>
<proteinExistence type="predicted"/>
<dbReference type="Proteomes" id="UP000184386">
    <property type="component" value="Unassembled WGS sequence"/>
</dbReference>
<dbReference type="EMBL" id="FRAC01000010">
    <property type="protein sequence ID" value="SHK23749.1"/>
    <property type="molecule type" value="Genomic_DNA"/>
</dbReference>
<dbReference type="InterPro" id="IPR006680">
    <property type="entry name" value="Amidohydro-rel"/>
</dbReference>
<gene>
    <name evidence="2" type="ORF">SAMN02745136_02034</name>
</gene>
<dbReference type="InterPro" id="IPR032466">
    <property type="entry name" value="Metal_Hydrolase"/>
</dbReference>
<name>A0A1M6QTV3_9FIRM</name>
<organism evidence="2 3">
    <name type="scientific">Anaerocolumna jejuensis DSM 15929</name>
    <dbReference type="NCBI Taxonomy" id="1121322"/>
    <lineage>
        <taxon>Bacteria</taxon>
        <taxon>Bacillati</taxon>
        <taxon>Bacillota</taxon>
        <taxon>Clostridia</taxon>
        <taxon>Lachnospirales</taxon>
        <taxon>Lachnospiraceae</taxon>
        <taxon>Anaerocolumna</taxon>
    </lineage>
</organism>
<evidence type="ECO:0000259" key="1">
    <source>
        <dbReference type="Pfam" id="PF04909"/>
    </source>
</evidence>
<dbReference type="SUPFAM" id="SSF51556">
    <property type="entry name" value="Metallo-dependent hydrolases"/>
    <property type="match status" value="1"/>
</dbReference>
<sequence length="271" mass="31357">MIIIDGHAHACGMFLNTNNVIDYMKRNNIYKIILSAGEPNSKKIYKLPYLAKIFKSSRLIYSNNLLTTIVISVSKMNRYLDQGNEKVALMAEECPEYILNTYWINPLEENCLQKMNDFLKKHSFYMLKMHQCWTKFDMDNIKFIVEWAEKNKTPIFIHLKSKDQVKKFIKLTKEYPGVTFILAHLIGIEEFDNTIGKNVYFDISCPLLHSIKMLKRAKDNFGAERILLGSDSPYGADNINLGISQLREIGMNDKEIELVSSKNIQKILGIN</sequence>
<dbReference type="RefSeq" id="WP_073275442.1">
    <property type="nucleotide sequence ID" value="NZ_FRAC01000010.1"/>
</dbReference>
<reference evidence="2 3" key="1">
    <citation type="submission" date="2016-11" db="EMBL/GenBank/DDBJ databases">
        <authorList>
            <person name="Jaros S."/>
            <person name="Januszkiewicz K."/>
            <person name="Wedrychowicz H."/>
        </authorList>
    </citation>
    <scope>NUCLEOTIDE SEQUENCE [LARGE SCALE GENOMIC DNA]</scope>
    <source>
        <strain evidence="2 3">DSM 15929</strain>
    </source>
</reference>